<dbReference type="Proteomes" id="UP000789570">
    <property type="component" value="Unassembled WGS sequence"/>
</dbReference>
<keyword evidence="2" id="KW-1185">Reference proteome</keyword>
<comment type="caution">
    <text evidence="1">The sequence shown here is derived from an EMBL/GenBank/DDBJ whole genome shotgun (WGS) entry which is preliminary data.</text>
</comment>
<proteinExistence type="predicted"/>
<accession>A0A9N9DU01</accession>
<sequence length="371" mass="43159">MRIKREWIDSSSGENLLPNLEYWLKINKPTYLSYLKHRNRTEQAFNKDKVYSQYVKELEVLKASYTTGYYSGIFKRALENARIQKTSPQVARFFESKVIIDDEDEQSIVEEISNLSILETETPGESSEQNREIEDDQMVANLAGGDWNDKIDDLQCSDKTDHLMVSTIRILRRTLPIFIMAFSLGPNNPLLNLAALERPHLNAFVHPCLQASLWYISSIIYEFGEITTKNHKREYADGVGYLNNADKYQLVYMEGSRPYARDDKEIADALKISKNLQKIFINVFKDNAKCRRRLPKNLAIFGGQRGKFRLNEVDNANLPRDFTEMKEFIFFYECIIKWALLVREIKEAFEESQTRPSRLSYINALKVADTL</sequence>
<name>A0A9N9DU01_9GLOM</name>
<organism evidence="1 2">
    <name type="scientific">Funneliformis caledonium</name>
    <dbReference type="NCBI Taxonomy" id="1117310"/>
    <lineage>
        <taxon>Eukaryota</taxon>
        <taxon>Fungi</taxon>
        <taxon>Fungi incertae sedis</taxon>
        <taxon>Mucoromycota</taxon>
        <taxon>Glomeromycotina</taxon>
        <taxon>Glomeromycetes</taxon>
        <taxon>Glomerales</taxon>
        <taxon>Glomeraceae</taxon>
        <taxon>Funneliformis</taxon>
    </lineage>
</organism>
<evidence type="ECO:0000313" key="1">
    <source>
        <dbReference type="EMBL" id="CAG8652840.1"/>
    </source>
</evidence>
<protein>
    <submittedName>
        <fullName evidence="1">6133_t:CDS:1</fullName>
    </submittedName>
</protein>
<gene>
    <name evidence="1" type="ORF">FCALED_LOCUS11155</name>
</gene>
<dbReference type="AlphaFoldDB" id="A0A9N9DU01"/>
<dbReference type="OrthoDB" id="2345088at2759"/>
<dbReference type="EMBL" id="CAJVPQ010004508">
    <property type="protein sequence ID" value="CAG8652840.1"/>
    <property type="molecule type" value="Genomic_DNA"/>
</dbReference>
<evidence type="ECO:0000313" key="2">
    <source>
        <dbReference type="Proteomes" id="UP000789570"/>
    </source>
</evidence>
<reference evidence="1" key="1">
    <citation type="submission" date="2021-06" db="EMBL/GenBank/DDBJ databases">
        <authorList>
            <person name="Kallberg Y."/>
            <person name="Tangrot J."/>
            <person name="Rosling A."/>
        </authorList>
    </citation>
    <scope>NUCLEOTIDE SEQUENCE</scope>
    <source>
        <strain evidence="1">UK204</strain>
    </source>
</reference>